<evidence type="ECO:0000313" key="3">
    <source>
        <dbReference type="Proteomes" id="UP001321445"/>
    </source>
</evidence>
<sequence length="759" mass="87161">MHIRDGAPFRCETVLGEAGEPTSYRCLFRRMPESRLAPIVTDFFDIGFEERKDAFVCLIAPKKQSLIHPLPPPVHENPEISTHPLKISNHWIVIGYEDQPPYLGKKRKFENGLSFPLDFKSYSIPTVGAVDINGDPVFMKNNRDIERFIAVKEAFERGKYKKAYDLASEALESFPNTIFASDFLRYKIKSLAREDMKEHADEIIALGKLFIKRYTSDEYLPEVLLLLARVYSATGFTSDANYFFDRLINEHKGTRFANLGLIYLGDQLYINGKVKEATKRYLEAYYSAKDIDVASLAAYKLAIRYLDRGMTKDAVSYLEKIWKRNPDFLLKEKEDAHSIAQQLAARRAYDLAIEINKGLLKKLKKLDDIYETVMFEIAEWYDEKGDVRSAIDWYEKYLDAFAYGEFSDKAKENLDALFVMSNDANATEALRKYESLMREYRGSPIADKALAAKLKVLLAEKRFDEVLALSDMIDTIETPEAKRAAEETRTAAARALFDEAVKRKECKTGIAMVEKYGIETAEKEDDYLYGCYAKYARYEDALKIAERHLGEKNLKERIVWLCRSVHMLTSLRRYREALKASADVRALSGKGAEKACPNLPWDEVKAYHALSDYAKEIALIRQMARRYGNDMRMAEIYRMGYDSAKKAGDTLQQFWMLKRLIALQNSKGSHPYSPWVEFEAIRLLKAQKKYKEALAIAEGMETLSLSGEKRGRWLYEKGLLYRLTGRQKASKEAFRECAAVKGGGAWRKLCEEALTLQNF</sequence>
<dbReference type="Gene3D" id="1.25.40.10">
    <property type="entry name" value="Tetratricopeptide repeat domain"/>
    <property type="match status" value="2"/>
</dbReference>
<evidence type="ECO:0000313" key="2">
    <source>
        <dbReference type="EMBL" id="BDY13296.1"/>
    </source>
</evidence>
<keyword evidence="3" id="KW-1185">Reference proteome</keyword>
<dbReference type="InterPro" id="IPR011990">
    <property type="entry name" value="TPR-like_helical_dom_sf"/>
</dbReference>
<feature type="domain" description="DUF7494" evidence="1">
    <location>
        <begin position="1"/>
        <end position="99"/>
    </location>
</feature>
<dbReference type="RefSeq" id="WP_286336254.1">
    <property type="nucleotide sequence ID" value="NZ_AP027370.1"/>
</dbReference>
<dbReference type="Pfam" id="PF24323">
    <property type="entry name" value="DUF7494"/>
    <property type="match status" value="1"/>
</dbReference>
<dbReference type="EMBL" id="AP027370">
    <property type="protein sequence ID" value="BDY13296.1"/>
    <property type="molecule type" value="Genomic_DNA"/>
</dbReference>
<reference evidence="2 3" key="1">
    <citation type="submission" date="2023-03" db="EMBL/GenBank/DDBJ databases">
        <title>Description of Hydrogenimonas sp. ISO32.</title>
        <authorList>
            <person name="Mino S."/>
            <person name="Fukazawa S."/>
            <person name="Sawabe T."/>
        </authorList>
    </citation>
    <scope>NUCLEOTIDE SEQUENCE [LARGE SCALE GENOMIC DNA]</scope>
    <source>
        <strain evidence="2 3">ISO32</strain>
    </source>
</reference>
<dbReference type="Proteomes" id="UP001321445">
    <property type="component" value="Chromosome"/>
</dbReference>
<accession>A0ABN6WW37</accession>
<evidence type="ECO:0000259" key="1">
    <source>
        <dbReference type="Pfam" id="PF24323"/>
    </source>
</evidence>
<proteinExistence type="predicted"/>
<protein>
    <recommendedName>
        <fullName evidence="1">DUF7494 domain-containing protein</fullName>
    </recommendedName>
</protein>
<name>A0ABN6WW37_9BACT</name>
<dbReference type="InterPro" id="IPR055917">
    <property type="entry name" value="DUF7494"/>
</dbReference>
<organism evidence="2 3">
    <name type="scientific">Hydrogenimonas cancrithermarum</name>
    <dbReference type="NCBI Taxonomy" id="2993563"/>
    <lineage>
        <taxon>Bacteria</taxon>
        <taxon>Pseudomonadati</taxon>
        <taxon>Campylobacterota</taxon>
        <taxon>Epsilonproteobacteria</taxon>
        <taxon>Campylobacterales</taxon>
        <taxon>Hydrogenimonadaceae</taxon>
        <taxon>Hydrogenimonas</taxon>
    </lineage>
</organism>
<dbReference type="SUPFAM" id="SSF48452">
    <property type="entry name" value="TPR-like"/>
    <property type="match status" value="1"/>
</dbReference>
<gene>
    <name evidence="2" type="ORF">HCR_16080</name>
</gene>